<dbReference type="Proteomes" id="UP000007880">
    <property type="component" value="Chromosome"/>
</dbReference>
<organism evidence="1 2">
    <name type="scientific">Caldilinea aerophila (strain DSM 14535 / JCM 11387 / NBRC 104270 / STL-6-O1)</name>
    <dbReference type="NCBI Taxonomy" id="926550"/>
    <lineage>
        <taxon>Bacteria</taxon>
        <taxon>Bacillati</taxon>
        <taxon>Chloroflexota</taxon>
        <taxon>Caldilineae</taxon>
        <taxon>Caldilineales</taxon>
        <taxon>Caldilineaceae</taxon>
        <taxon>Caldilinea</taxon>
    </lineage>
</organism>
<dbReference type="SUPFAM" id="SSF160148">
    <property type="entry name" value="CPE0013-like"/>
    <property type="match status" value="1"/>
</dbReference>
<dbReference type="OrthoDB" id="9811531at2"/>
<dbReference type="RefSeq" id="WP_014432623.1">
    <property type="nucleotide sequence ID" value="NC_017079.1"/>
</dbReference>
<dbReference type="Pfam" id="PF07892">
    <property type="entry name" value="DUF1667"/>
    <property type="match status" value="1"/>
</dbReference>
<evidence type="ECO:0000313" key="1">
    <source>
        <dbReference type="EMBL" id="BAL99383.1"/>
    </source>
</evidence>
<dbReference type="EMBL" id="AP012337">
    <property type="protein sequence ID" value="BAL99383.1"/>
    <property type="molecule type" value="Genomic_DNA"/>
</dbReference>
<dbReference type="HOGENOM" id="CLU_148086_0_0_0"/>
<reference evidence="1 2" key="1">
    <citation type="submission" date="2012-02" db="EMBL/GenBank/DDBJ databases">
        <title>Complete genome sequence of Caldilinea aerophila DSM 14535 (= NBRC 102666).</title>
        <authorList>
            <person name="Oguchi A."/>
            <person name="Hosoyama A."/>
            <person name="Sekine M."/>
            <person name="Fukai R."/>
            <person name="Kato Y."/>
            <person name="Nakamura S."/>
            <person name="Hanada S."/>
            <person name="Yamazaki S."/>
            <person name="Fujita N."/>
        </authorList>
    </citation>
    <scope>NUCLEOTIDE SEQUENCE [LARGE SCALE GENOMIC DNA]</scope>
    <source>
        <strain evidence="2">DSM 14535 / JCM 11387 / NBRC 104270 / STL-6-O1</strain>
    </source>
</reference>
<proteinExistence type="predicted"/>
<dbReference type="Gene3D" id="3.10.530.10">
    <property type="entry name" value="CPE0013-like"/>
    <property type="match status" value="1"/>
</dbReference>
<dbReference type="eggNOG" id="COG3862">
    <property type="taxonomic scope" value="Bacteria"/>
</dbReference>
<name>I0I296_CALAS</name>
<keyword evidence="2" id="KW-1185">Reference proteome</keyword>
<protein>
    <recommendedName>
        <fullName evidence="3">DUF1667 domain-containing protein</fullName>
    </recommendedName>
</protein>
<sequence>MGQIVTVRYLCIGCPLGCRLEVDEDLEEHAIVEVRGFSCRRGKEYAIQEHTAPQRMVTTTVAIDNARWPRLPVRTSKPVPKEKVLDICRTLRTVRVCAPVASGDIIVRNILNIGADVIATRDMAQRDSLQNMEA</sequence>
<evidence type="ECO:0008006" key="3">
    <source>
        <dbReference type="Google" id="ProtNLM"/>
    </source>
</evidence>
<dbReference type="InterPro" id="IPR012460">
    <property type="entry name" value="DUF1667"/>
</dbReference>
<accession>I0I296</accession>
<dbReference type="KEGG" id="cap:CLDAP_13440"/>
<dbReference type="InterPro" id="IPR036593">
    <property type="entry name" value="CPE0013-like_sf"/>
</dbReference>
<evidence type="ECO:0000313" key="2">
    <source>
        <dbReference type="Proteomes" id="UP000007880"/>
    </source>
</evidence>
<gene>
    <name evidence="1" type="ordered locus">CLDAP_13440</name>
</gene>
<dbReference type="PANTHER" id="PTHR39450">
    <property type="entry name" value="MOLYBDOPTERIN OXIDOREDUCTASE, 4FE-4S CLUSTER-BINDING SUBUNIT"/>
    <property type="match status" value="1"/>
</dbReference>
<dbReference type="PANTHER" id="PTHR39450:SF1">
    <property type="entry name" value="DUF1667 DOMAIN-CONTAINING PROTEIN"/>
    <property type="match status" value="1"/>
</dbReference>
<dbReference type="PATRIC" id="fig|926550.5.peg.1422"/>
<dbReference type="AlphaFoldDB" id="I0I296"/>
<dbReference type="STRING" id="926550.CLDAP_13440"/>